<organism evidence="10 11">
    <name type="scientific">Lacunisphaera limnophila</name>
    <dbReference type="NCBI Taxonomy" id="1838286"/>
    <lineage>
        <taxon>Bacteria</taxon>
        <taxon>Pseudomonadati</taxon>
        <taxon>Verrucomicrobiota</taxon>
        <taxon>Opitutia</taxon>
        <taxon>Opitutales</taxon>
        <taxon>Opitutaceae</taxon>
        <taxon>Lacunisphaera</taxon>
    </lineage>
</organism>
<reference evidence="10 11" key="1">
    <citation type="submission" date="2016-06" db="EMBL/GenBank/DDBJ databases">
        <title>Three novel species with peptidoglycan cell walls form the new genus Lacunisphaera gen. nov. in the family Opitutaceae of the verrucomicrobial subdivision 4.</title>
        <authorList>
            <person name="Rast P."/>
            <person name="Gloeckner I."/>
            <person name="Jogler M."/>
            <person name="Boedeker C."/>
            <person name="Jeske O."/>
            <person name="Wiegand S."/>
            <person name="Reinhardt R."/>
            <person name="Schumann P."/>
            <person name="Rohde M."/>
            <person name="Spring S."/>
            <person name="Gloeckner F.O."/>
            <person name="Jogler C."/>
        </authorList>
    </citation>
    <scope>NUCLEOTIDE SEQUENCE [LARGE SCALE GENOMIC DNA]</scope>
    <source>
        <strain evidence="10 11">IG16b</strain>
    </source>
</reference>
<evidence type="ECO:0000256" key="3">
    <source>
        <dbReference type="ARBA" id="ARBA00022694"/>
    </source>
</evidence>
<dbReference type="Pfam" id="PF08331">
    <property type="entry name" value="QueG_DUF1730"/>
    <property type="match status" value="1"/>
</dbReference>
<keyword evidence="7" id="KW-0408">Iron</keyword>
<keyword evidence="1" id="KW-0004">4Fe-4S</keyword>
<keyword evidence="4" id="KW-0479">Metal-binding</keyword>
<dbReference type="RefSeq" id="WP_237023382.1">
    <property type="nucleotide sequence ID" value="NZ_CP016094.1"/>
</dbReference>
<keyword evidence="3" id="KW-0819">tRNA processing</keyword>
<dbReference type="InterPro" id="IPR017896">
    <property type="entry name" value="4Fe4S_Fe-S-bd"/>
</dbReference>
<dbReference type="KEGG" id="obg:Verru16b_01983"/>
<sequence>MNSGAGRRMEGLPREALRERLHGLGFDEVRFARAGREAGAGLRDWLGAGHHADMAWMERTAEKRGAADLVLPGVKTVVMLGVNYGPGAAENGSPGAEDRPRWAQYALYEDYHDTIEPALAAAGRVLEEELGLVAADNRPYVDTGPVLERGWAARSGLGFRGKNAMLISRTHGNWLFLACILTRGDIAPDEPLRPAAERPGKEEPAGLLCGKCTRCLDACPTQAFPAPGVVDARRCISYHTIENKGIIPRELRAGIGTRIYGCDVCLEVCPWNRFAAEGRRLLLSARGDIAELALAEILALSPARYAEVFRRTPIKRLKLTGLLRNACVVAGNTGDRALLPALVALAGHESAVVRAHAVWAVQKIAGNGADGLLAAARAGETDAGVLAEYAAGA</sequence>
<dbReference type="PANTHER" id="PTHR30002:SF4">
    <property type="entry name" value="EPOXYQUEUOSINE REDUCTASE"/>
    <property type="match status" value="1"/>
</dbReference>
<dbReference type="NCBIfam" id="TIGR00276">
    <property type="entry name" value="tRNA epoxyqueuosine(34) reductase QueG"/>
    <property type="match status" value="1"/>
</dbReference>
<dbReference type="EMBL" id="CP016094">
    <property type="protein sequence ID" value="AOS44914.1"/>
    <property type="molecule type" value="Genomic_DNA"/>
</dbReference>
<dbReference type="Proteomes" id="UP000095228">
    <property type="component" value="Chromosome"/>
</dbReference>
<name>A0A1D8AVI1_9BACT</name>
<evidence type="ECO:0000256" key="8">
    <source>
        <dbReference type="ARBA" id="ARBA00023014"/>
    </source>
</evidence>
<evidence type="ECO:0000256" key="2">
    <source>
        <dbReference type="ARBA" id="ARBA00022490"/>
    </source>
</evidence>
<dbReference type="PROSITE" id="PS00198">
    <property type="entry name" value="4FE4S_FER_1"/>
    <property type="match status" value="1"/>
</dbReference>
<dbReference type="Gene3D" id="3.30.70.20">
    <property type="match status" value="1"/>
</dbReference>
<keyword evidence="2" id="KW-0963">Cytoplasm</keyword>
<dbReference type="SUPFAM" id="SSF46548">
    <property type="entry name" value="alpha-helical ferredoxin"/>
    <property type="match status" value="1"/>
</dbReference>
<dbReference type="EC" id="1.1.-.-" evidence="10"/>
<dbReference type="Gene3D" id="1.25.10.10">
    <property type="entry name" value="Leucine-rich Repeat Variant"/>
    <property type="match status" value="1"/>
</dbReference>
<keyword evidence="11" id="KW-1185">Reference proteome</keyword>
<evidence type="ECO:0000259" key="9">
    <source>
        <dbReference type="PROSITE" id="PS51379"/>
    </source>
</evidence>
<evidence type="ECO:0000256" key="1">
    <source>
        <dbReference type="ARBA" id="ARBA00022485"/>
    </source>
</evidence>
<dbReference type="PANTHER" id="PTHR30002">
    <property type="entry name" value="EPOXYQUEUOSINE REDUCTASE"/>
    <property type="match status" value="1"/>
</dbReference>
<evidence type="ECO:0000256" key="7">
    <source>
        <dbReference type="ARBA" id="ARBA00023004"/>
    </source>
</evidence>
<dbReference type="GO" id="GO:0008616">
    <property type="term" value="P:tRNA queuosine(34) biosynthetic process"/>
    <property type="evidence" value="ECO:0007669"/>
    <property type="project" value="UniProtKB-KW"/>
</dbReference>
<dbReference type="PROSITE" id="PS51379">
    <property type="entry name" value="4FE4S_FER_2"/>
    <property type="match status" value="1"/>
</dbReference>
<keyword evidence="5" id="KW-0671">Queuosine biosynthesis</keyword>
<dbReference type="InterPro" id="IPR013542">
    <property type="entry name" value="QueG_DUF1730"/>
</dbReference>
<evidence type="ECO:0000313" key="10">
    <source>
        <dbReference type="EMBL" id="AOS44914.1"/>
    </source>
</evidence>
<dbReference type="GO" id="GO:0051539">
    <property type="term" value="F:4 iron, 4 sulfur cluster binding"/>
    <property type="evidence" value="ECO:0007669"/>
    <property type="project" value="UniProtKB-KW"/>
</dbReference>
<evidence type="ECO:0000256" key="6">
    <source>
        <dbReference type="ARBA" id="ARBA00023002"/>
    </source>
</evidence>
<proteinExistence type="predicted"/>
<dbReference type="PATRIC" id="fig|1838286.3.peg.1997"/>
<accession>A0A1D8AVI1</accession>
<evidence type="ECO:0000313" key="11">
    <source>
        <dbReference type="Proteomes" id="UP000095228"/>
    </source>
</evidence>
<dbReference type="SUPFAM" id="SSF48371">
    <property type="entry name" value="ARM repeat"/>
    <property type="match status" value="1"/>
</dbReference>
<keyword evidence="8" id="KW-0411">Iron-sulfur</keyword>
<dbReference type="AlphaFoldDB" id="A0A1D8AVI1"/>
<gene>
    <name evidence="10" type="primary">queG</name>
    <name evidence="10" type="ORF">Verru16b_01983</name>
</gene>
<dbReference type="InterPro" id="IPR011989">
    <property type="entry name" value="ARM-like"/>
</dbReference>
<protein>
    <submittedName>
        <fullName evidence="10">Epoxyqueuosine reductase</fullName>
        <ecNumber evidence="10">1.1.-.-</ecNumber>
    </submittedName>
</protein>
<feature type="domain" description="4Fe-4S ferredoxin-type" evidence="9">
    <location>
        <begin position="200"/>
        <end position="229"/>
    </location>
</feature>
<dbReference type="InterPro" id="IPR016024">
    <property type="entry name" value="ARM-type_fold"/>
</dbReference>
<dbReference type="InterPro" id="IPR004453">
    <property type="entry name" value="QueG"/>
</dbReference>
<dbReference type="GO" id="GO:0046872">
    <property type="term" value="F:metal ion binding"/>
    <property type="evidence" value="ECO:0007669"/>
    <property type="project" value="UniProtKB-KW"/>
</dbReference>
<dbReference type="STRING" id="1838286.Verru16b_01983"/>
<evidence type="ECO:0000256" key="5">
    <source>
        <dbReference type="ARBA" id="ARBA00022785"/>
    </source>
</evidence>
<evidence type="ECO:0000256" key="4">
    <source>
        <dbReference type="ARBA" id="ARBA00022723"/>
    </source>
</evidence>
<dbReference type="Pfam" id="PF13484">
    <property type="entry name" value="Fer4_16"/>
    <property type="match status" value="1"/>
</dbReference>
<dbReference type="InterPro" id="IPR017900">
    <property type="entry name" value="4Fe4S_Fe_S_CS"/>
</dbReference>
<keyword evidence="6 10" id="KW-0560">Oxidoreductase</keyword>
<dbReference type="GO" id="GO:0052693">
    <property type="term" value="F:epoxyqueuosine reductase activity"/>
    <property type="evidence" value="ECO:0007669"/>
    <property type="project" value="TreeGrafter"/>
</dbReference>